<protein>
    <submittedName>
        <fullName evidence="1">Uncharacterized protein</fullName>
    </submittedName>
</protein>
<reference evidence="1" key="1">
    <citation type="submission" date="2014-11" db="EMBL/GenBank/DDBJ databases">
        <authorList>
            <person name="Amaro Gonzalez C."/>
        </authorList>
    </citation>
    <scope>NUCLEOTIDE SEQUENCE</scope>
</reference>
<dbReference type="AlphaFoldDB" id="A0A0E9QQU1"/>
<name>A0A0E9QQU1_ANGAN</name>
<reference evidence="1" key="2">
    <citation type="journal article" date="2015" name="Fish Shellfish Immunol.">
        <title>Early steps in the European eel (Anguilla anguilla)-Vibrio vulnificus interaction in the gills: Role of the RtxA13 toxin.</title>
        <authorList>
            <person name="Callol A."/>
            <person name="Pajuelo D."/>
            <person name="Ebbesson L."/>
            <person name="Teles M."/>
            <person name="MacKenzie S."/>
            <person name="Amaro C."/>
        </authorList>
    </citation>
    <scope>NUCLEOTIDE SEQUENCE</scope>
</reference>
<accession>A0A0E9QQU1</accession>
<organism evidence="1">
    <name type="scientific">Anguilla anguilla</name>
    <name type="common">European freshwater eel</name>
    <name type="synonym">Muraena anguilla</name>
    <dbReference type="NCBI Taxonomy" id="7936"/>
    <lineage>
        <taxon>Eukaryota</taxon>
        <taxon>Metazoa</taxon>
        <taxon>Chordata</taxon>
        <taxon>Craniata</taxon>
        <taxon>Vertebrata</taxon>
        <taxon>Euteleostomi</taxon>
        <taxon>Actinopterygii</taxon>
        <taxon>Neopterygii</taxon>
        <taxon>Teleostei</taxon>
        <taxon>Anguilliformes</taxon>
        <taxon>Anguillidae</taxon>
        <taxon>Anguilla</taxon>
    </lineage>
</organism>
<proteinExistence type="predicted"/>
<sequence length="33" mass="4190">MMCHYFLSFNMEMKCVRHWQPQHWRKLVGLQHS</sequence>
<evidence type="ECO:0000313" key="1">
    <source>
        <dbReference type="EMBL" id="JAH19291.1"/>
    </source>
</evidence>
<dbReference type="EMBL" id="GBXM01089286">
    <property type="protein sequence ID" value="JAH19291.1"/>
    <property type="molecule type" value="Transcribed_RNA"/>
</dbReference>